<dbReference type="EMBL" id="MAUE01000026">
    <property type="protein sequence ID" value="OCW24380.1"/>
    <property type="molecule type" value="Genomic_DNA"/>
</dbReference>
<protein>
    <submittedName>
        <fullName evidence="10 11">ABC transporter permease</fullName>
    </submittedName>
</protein>
<keyword evidence="4" id="KW-1003">Cell membrane</keyword>
<feature type="transmembrane region" description="Helical" evidence="9">
    <location>
        <begin position="304"/>
        <end position="323"/>
    </location>
</feature>
<feature type="transmembrane region" description="Helical" evidence="9">
    <location>
        <begin position="274"/>
        <end position="292"/>
    </location>
</feature>
<dbReference type="PANTHER" id="PTHR32196:SF21">
    <property type="entry name" value="ABC TRANSPORTER PERMEASE PROTEIN YPHD-RELATED"/>
    <property type="match status" value="1"/>
</dbReference>
<evidence type="ECO:0000256" key="5">
    <source>
        <dbReference type="ARBA" id="ARBA00022519"/>
    </source>
</evidence>
<evidence type="ECO:0000256" key="6">
    <source>
        <dbReference type="ARBA" id="ARBA00022692"/>
    </source>
</evidence>
<sequence>MNNQLLGKFRLAGSLPKWVGLDTSVAGPLIGLLLLCVVLTVSTHSFLTVSNLLNVLDQVTVLGIMALGMTLVILIGGIDLSVGAVLAVAIMAMSWLGQVVGLPMWVAMLGAILVGAACGSTTALLVVKAGLPSFIATLAMMSVARGLAYMVTDGAQISGFPEWFSNLSVIRYAGVLSLTVGCFVVLALLFWFVLRFTVAGRSLYAIGGSSKVAKLAGIRVKAYTSAVYIISGVCAALGGIIMTSRLDTAGAGAGVGYELDVIAAVVIGGGSLKGGAGSVVGTLIGVLIIGVLRNGLNLAGISPFVQQVVIGAVIAFAVMLDLLKRNPD</sequence>
<comment type="caution">
    <text evidence="11">The sequence shown here is derived from an EMBL/GenBank/DDBJ whole genome shotgun (WGS) entry which is preliminary data.</text>
</comment>
<keyword evidence="3" id="KW-0813">Transport</keyword>
<keyword evidence="8 9" id="KW-0472">Membrane</keyword>
<feature type="transmembrane region" description="Helical" evidence="9">
    <location>
        <begin position="134"/>
        <end position="152"/>
    </location>
</feature>
<dbReference type="Proteomes" id="UP000240571">
    <property type="component" value="Unassembled WGS sequence"/>
</dbReference>
<dbReference type="AlphaFoldDB" id="A0A2T4FL26"/>
<evidence type="ECO:0000313" key="13">
    <source>
        <dbReference type="Proteomes" id="UP000240571"/>
    </source>
</evidence>
<evidence type="ECO:0000256" key="7">
    <source>
        <dbReference type="ARBA" id="ARBA00022989"/>
    </source>
</evidence>
<gene>
    <name evidence="10" type="ORF">BBG20_17980</name>
    <name evidence="11" type="ORF">C9382_29000</name>
</gene>
<name>A0A2T4FL26_9PSED</name>
<feature type="transmembrane region" description="Helical" evidence="9">
    <location>
        <begin position="222"/>
        <end position="242"/>
    </location>
</feature>
<dbReference type="Pfam" id="PF02653">
    <property type="entry name" value="BPD_transp_2"/>
    <property type="match status" value="1"/>
</dbReference>
<comment type="subcellular location">
    <subcellularLocation>
        <location evidence="1">Cell inner membrane</location>
        <topology evidence="1">Multi-pass membrane protein</topology>
    </subcellularLocation>
</comment>
<reference evidence="10 12" key="1">
    <citation type="submission" date="2016-06" db="EMBL/GenBank/DDBJ databases">
        <title>Draft genome sequence of Pseudomonas sp. S1E40, a novel strain antagonistic activity to fungal plant pathogen.</title>
        <authorList>
            <person name="Tambong J.T."/>
            <person name="Tchagang C."/>
            <person name="Xu R."/>
        </authorList>
    </citation>
    <scope>NUCLEOTIDE SEQUENCE [LARGE SCALE GENOMIC DNA]</scope>
    <source>
        <strain evidence="10 12">S1E40</strain>
    </source>
</reference>
<evidence type="ECO:0000256" key="3">
    <source>
        <dbReference type="ARBA" id="ARBA00022448"/>
    </source>
</evidence>
<keyword evidence="12" id="KW-1185">Reference proteome</keyword>
<proteinExistence type="inferred from homology"/>
<evidence type="ECO:0000256" key="1">
    <source>
        <dbReference type="ARBA" id="ARBA00004429"/>
    </source>
</evidence>
<dbReference type="CDD" id="cd06579">
    <property type="entry name" value="TM_PBP1_transp_AraH_like"/>
    <property type="match status" value="1"/>
</dbReference>
<evidence type="ECO:0000313" key="11">
    <source>
        <dbReference type="EMBL" id="PTC24068.1"/>
    </source>
</evidence>
<dbReference type="RefSeq" id="WP_065905598.1">
    <property type="nucleotide sequence ID" value="NZ_MAUE01000026.1"/>
</dbReference>
<organism evidence="11 13">
    <name type="scientific">Pseudomonas aylmerensis</name>
    <dbReference type="NCBI Taxonomy" id="1869229"/>
    <lineage>
        <taxon>Bacteria</taxon>
        <taxon>Pseudomonadati</taxon>
        <taxon>Pseudomonadota</taxon>
        <taxon>Gammaproteobacteria</taxon>
        <taxon>Pseudomonadales</taxon>
        <taxon>Pseudomonadaceae</taxon>
        <taxon>Pseudomonas</taxon>
    </lineage>
</organism>
<evidence type="ECO:0000313" key="10">
    <source>
        <dbReference type="EMBL" id="OCW24380.1"/>
    </source>
</evidence>
<feature type="transmembrane region" description="Helical" evidence="9">
    <location>
        <begin position="104"/>
        <end position="127"/>
    </location>
</feature>
<keyword evidence="6 9" id="KW-0812">Transmembrane</keyword>
<feature type="transmembrane region" description="Helical" evidence="9">
    <location>
        <begin position="59"/>
        <end position="92"/>
    </location>
</feature>
<accession>A0A2T4FL26</accession>
<keyword evidence="5" id="KW-0997">Cell inner membrane</keyword>
<dbReference type="PANTHER" id="PTHR32196">
    <property type="entry name" value="ABC TRANSPORTER PERMEASE PROTEIN YPHD-RELATED-RELATED"/>
    <property type="match status" value="1"/>
</dbReference>
<evidence type="ECO:0000256" key="9">
    <source>
        <dbReference type="SAM" id="Phobius"/>
    </source>
</evidence>
<reference evidence="11 13" key="2">
    <citation type="submission" date="2018-03" db="EMBL/GenBank/DDBJ databases">
        <title>Diversity of bacteria associated with corn roots inoculated with woodland soils in Canada, and Description of Pseudomonas aylmerense sp. nov.</title>
        <authorList>
            <person name="Tambong J.T."/>
            <person name="Xu R."/>
            <person name="Tchagang C."/>
        </authorList>
    </citation>
    <scope>NUCLEOTIDE SEQUENCE [LARGE SCALE GENOMIC DNA]</scope>
    <source>
        <strain evidence="11 13">S1E44</strain>
    </source>
</reference>
<comment type="similarity">
    <text evidence="2">Belongs to the binding-protein-dependent transport system permease family. AraH/RbsC subfamily.</text>
</comment>
<keyword evidence="7 9" id="KW-1133">Transmembrane helix</keyword>
<dbReference type="GO" id="GO:0022857">
    <property type="term" value="F:transmembrane transporter activity"/>
    <property type="evidence" value="ECO:0007669"/>
    <property type="project" value="InterPro"/>
</dbReference>
<evidence type="ECO:0000256" key="4">
    <source>
        <dbReference type="ARBA" id="ARBA00022475"/>
    </source>
</evidence>
<evidence type="ECO:0000313" key="12">
    <source>
        <dbReference type="Proteomes" id="UP000095081"/>
    </source>
</evidence>
<feature type="transmembrane region" description="Helical" evidence="9">
    <location>
        <begin position="172"/>
        <end position="194"/>
    </location>
</feature>
<evidence type="ECO:0000256" key="2">
    <source>
        <dbReference type="ARBA" id="ARBA00007942"/>
    </source>
</evidence>
<dbReference type="GO" id="GO:0005886">
    <property type="term" value="C:plasma membrane"/>
    <property type="evidence" value="ECO:0007669"/>
    <property type="project" value="UniProtKB-SubCell"/>
</dbReference>
<evidence type="ECO:0000256" key="8">
    <source>
        <dbReference type="ARBA" id="ARBA00023136"/>
    </source>
</evidence>
<dbReference type="OrthoDB" id="5422926at2"/>
<dbReference type="EMBL" id="PYWW01000056">
    <property type="protein sequence ID" value="PTC24068.1"/>
    <property type="molecule type" value="Genomic_DNA"/>
</dbReference>
<dbReference type="InterPro" id="IPR001851">
    <property type="entry name" value="ABC_transp_permease"/>
</dbReference>
<feature type="transmembrane region" description="Helical" evidence="9">
    <location>
        <begin position="25"/>
        <end position="47"/>
    </location>
</feature>
<dbReference type="Proteomes" id="UP000095081">
    <property type="component" value="Unassembled WGS sequence"/>
</dbReference>